<reference evidence="4 5" key="1">
    <citation type="submission" date="2017-06" db="EMBL/GenBank/DDBJ databases">
        <title>Ant-infecting Ophiocordyceps genomes reveal a high diversity of potential behavioral manipulation genes and a possible major role for enterotoxins.</title>
        <authorList>
            <person name="De Bekker C."/>
            <person name="Evans H.C."/>
            <person name="Brachmann A."/>
            <person name="Hughes D.P."/>
        </authorList>
    </citation>
    <scope>NUCLEOTIDE SEQUENCE [LARGE SCALE GENOMIC DNA]</scope>
    <source>
        <strain evidence="4 5">Map64</strain>
    </source>
</reference>
<dbReference type="InterPro" id="IPR035969">
    <property type="entry name" value="Rab-GAP_TBC_sf"/>
</dbReference>
<evidence type="ECO:0000259" key="3">
    <source>
        <dbReference type="PROSITE" id="PS50086"/>
    </source>
</evidence>
<dbReference type="FunFam" id="1.10.8.270:FF:000031">
    <property type="entry name" value="TBC1 domain family member 5"/>
    <property type="match status" value="1"/>
</dbReference>
<feature type="region of interest" description="Disordered" evidence="2">
    <location>
        <begin position="384"/>
        <end position="427"/>
    </location>
</feature>
<evidence type="ECO:0000256" key="2">
    <source>
        <dbReference type="SAM" id="MobiDB-lite"/>
    </source>
</evidence>
<dbReference type="PROSITE" id="PS50086">
    <property type="entry name" value="TBC_RABGAP"/>
    <property type="match status" value="1"/>
</dbReference>
<comment type="caution">
    <text evidence="4">The sequence shown here is derived from an EMBL/GenBank/DDBJ whole genome shotgun (WGS) entry which is preliminary data.</text>
</comment>
<gene>
    <name evidence="4" type="ORF">CDD81_5150</name>
</gene>
<dbReference type="Gene3D" id="1.10.8.270">
    <property type="entry name" value="putative rabgap domain of human tbc1 domain family member 14 like domains"/>
    <property type="match status" value="1"/>
</dbReference>
<dbReference type="GO" id="GO:0005096">
    <property type="term" value="F:GTPase activator activity"/>
    <property type="evidence" value="ECO:0007669"/>
    <property type="project" value="UniProtKB-KW"/>
</dbReference>
<sequence length="744" mass="82550">MRSLQEAQRRWQATKDVCANTASLRRAIRQGGSESPCVCGCRSVCWKALLMSRDSSAKGWRQALDEGRRGYIRLRSQFLKYIEHPEELTELNVDPLADDPESPWTTLREDELIRAEILQDVERLPDEASYHQDSTRAAILDILFIYCKANPGHGGYRQGMHELLAPIVYVVEQDAIDAASAQDSSLPPPLDPSMLQVVNSAYVEHDAYLLFSRLMEHAQAFYNVSDEGNGPSCAKPNSTPQDTRSAIVDRSKLIHNVCLQKLDWELASHLSNVDILPQIFLIRWIRLLFSREFPFDQVLILWDSIFAVDPSLDLVDFICCAMLIRIRSQLLQADYSACLQLLLKYPRPEAPYLAHMFVNDAIHLRDDMSAAGGAALMAKYEDRQPDTLTPSPLPGSVPSSPQRSGSLGHRGFGTRSPLPSPSRLMQNSGGVESLWQGAAKSAKGVLERGERLGLNQAVREAMTEIRRNMHSFQEARHSPRASRDFASQESAVQAFAALQRRNKQLADLLDETVTNLKAISVLKLQDKTKSLELIEIAAAKIQFVQVYLNESSLQVPTFDTATASSAQYTATQIQAEDETVSRKQSSEDGCGPVAEKIGSVAMSDDDDEPRPTVAEERIPCVATVARSAHGKVAVEELSNGEGVVQASIPLRPAAPMPTRSTLAQSSFSWMLEPEDTIACRKQGPERKFLPVLHKKRTSRNVSSERNAFLFGDVAVDADSQAALRSDDIFGMEPMHSARNERPDL</sequence>
<proteinExistence type="predicted"/>
<feature type="domain" description="Rab-GAP TBC" evidence="3">
    <location>
        <begin position="36"/>
        <end position="309"/>
    </location>
</feature>
<keyword evidence="5" id="KW-1185">Reference proteome</keyword>
<dbReference type="OrthoDB" id="27140at2759"/>
<dbReference type="Proteomes" id="UP000226192">
    <property type="component" value="Unassembled WGS sequence"/>
</dbReference>
<dbReference type="Gene3D" id="1.10.472.80">
    <property type="entry name" value="Ypt/Rab-GAP domain of gyp1p, domain 3"/>
    <property type="match status" value="1"/>
</dbReference>
<protein>
    <recommendedName>
        <fullName evidence="3">Rab-GAP TBC domain-containing protein</fullName>
    </recommendedName>
</protein>
<organism evidence="4 5">
    <name type="scientific">Ophiocordyceps australis</name>
    <dbReference type="NCBI Taxonomy" id="1399860"/>
    <lineage>
        <taxon>Eukaryota</taxon>
        <taxon>Fungi</taxon>
        <taxon>Dikarya</taxon>
        <taxon>Ascomycota</taxon>
        <taxon>Pezizomycotina</taxon>
        <taxon>Sordariomycetes</taxon>
        <taxon>Hypocreomycetidae</taxon>
        <taxon>Hypocreales</taxon>
        <taxon>Ophiocordycipitaceae</taxon>
        <taxon>Ophiocordyceps</taxon>
    </lineage>
</organism>
<dbReference type="PANTHER" id="PTHR22957">
    <property type="entry name" value="TBC1 DOMAIN FAMILY MEMBER GTPASE-ACTIVATING PROTEIN"/>
    <property type="match status" value="1"/>
</dbReference>
<dbReference type="Pfam" id="PF00566">
    <property type="entry name" value="RabGAP-TBC"/>
    <property type="match status" value="1"/>
</dbReference>
<dbReference type="EMBL" id="NJET01000039">
    <property type="protein sequence ID" value="PHH63931.1"/>
    <property type="molecule type" value="Genomic_DNA"/>
</dbReference>
<dbReference type="AlphaFoldDB" id="A0A2C5YAM7"/>
<name>A0A2C5YAM7_9HYPO</name>
<evidence type="ECO:0000313" key="4">
    <source>
        <dbReference type="EMBL" id="PHH63931.1"/>
    </source>
</evidence>
<dbReference type="FunFam" id="1.10.472.80:FF:000038">
    <property type="entry name" value="TBC1 domain family member 5"/>
    <property type="match status" value="1"/>
</dbReference>
<accession>A0A2C5YAM7</accession>
<dbReference type="STRING" id="1399860.A0A2C5YAM7"/>
<dbReference type="SUPFAM" id="SSF47923">
    <property type="entry name" value="Ypt/Rab-GAP domain of gyp1p"/>
    <property type="match status" value="2"/>
</dbReference>
<evidence type="ECO:0000313" key="5">
    <source>
        <dbReference type="Proteomes" id="UP000226192"/>
    </source>
</evidence>
<dbReference type="PANTHER" id="PTHR22957:SF337">
    <property type="entry name" value="TBC1 DOMAIN FAMILY MEMBER 5"/>
    <property type="match status" value="1"/>
</dbReference>
<keyword evidence="1" id="KW-0343">GTPase activation</keyword>
<dbReference type="InterPro" id="IPR000195">
    <property type="entry name" value="Rab-GAP-TBC_dom"/>
</dbReference>
<dbReference type="SMART" id="SM00164">
    <property type="entry name" value="TBC"/>
    <property type="match status" value="1"/>
</dbReference>
<evidence type="ECO:0000256" key="1">
    <source>
        <dbReference type="ARBA" id="ARBA00022468"/>
    </source>
</evidence>